<comment type="subcellular location">
    <subcellularLocation>
        <location evidence="1">Cell inner membrane</location>
        <topology evidence="1">Multi-pass membrane protein</topology>
    </subcellularLocation>
</comment>
<dbReference type="InterPro" id="IPR004841">
    <property type="entry name" value="AA-permease/SLC12A_dom"/>
</dbReference>
<proteinExistence type="inferred from homology"/>
<reference evidence="12" key="1">
    <citation type="submission" date="2016-10" db="EMBL/GenBank/DDBJ databases">
        <authorList>
            <person name="Varghese N."/>
            <person name="Submissions S."/>
        </authorList>
    </citation>
    <scope>NUCLEOTIDE SEQUENCE [LARGE SCALE GENOMIC DNA]</scope>
    <source>
        <strain evidence="12">CGMCC 1.10783</strain>
    </source>
</reference>
<dbReference type="PIRSF" id="PIRSF006060">
    <property type="entry name" value="AA_transporter"/>
    <property type="match status" value="1"/>
</dbReference>
<dbReference type="RefSeq" id="WP_074591641.1">
    <property type="nucleotide sequence ID" value="NZ_FNEI01000028.1"/>
</dbReference>
<organism evidence="11 12">
    <name type="scientific">Arthrobacter cupressi</name>
    <dbReference type="NCBI Taxonomy" id="1045773"/>
    <lineage>
        <taxon>Bacteria</taxon>
        <taxon>Bacillati</taxon>
        <taxon>Actinomycetota</taxon>
        <taxon>Actinomycetes</taxon>
        <taxon>Micrococcales</taxon>
        <taxon>Micrococcaceae</taxon>
        <taxon>Arthrobacter</taxon>
    </lineage>
</organism>
<keyword evidence="9" id="KW-0472">Membrane</keyword>
<keyword evidence="6" id="KW-0812">Transmembrane</keyword>
<dbReference type="InterPro" id="IPR004840">
    <property type="entry name" value="Amino_acid_permease_CS"/>
</dbReference>
<evidence type="ECO:0000313" key="12">
    <source>
        <dbReference type="Proteomes" id="UP000182130"/>
    </source>
</evidence>
<dbReference type="PANTHER" id="PTHR43495">
    <property type="entry name" value="GABA PERMEASE"/>
    <property type="match status" value="1"/>
</dbReference>
<keyword evidence="8" id="KW-1133">Transmembrane helix</keyword>
<dbReference type="FunFam" id="1.20.1740.10:FF:000001">
    <property type="entry name" value="Amino acid permease"/>
    <property type="match status" value="1"/>
</dbReference>
<dbReference type="Gene3D" id="1.20.1740.10">
    <property type="entry name" value="Amino acid/polyamine transporter I"/>
    <property type="match status" value="1"/>
</dbReference>
<keyword evidence="7" id="KW-0029">Amino-acid transport</keyword>
<name>A0A1G8YQ90_9MICC</name>
<evidence type="ECO:0000256" key="6">
    <source>
        <dbReference type="ARBA" id="ARBA00022692"/>
    </source>
</evidence>
<evidence type="ECO:0000313" key="11">
    <source>
        <dbReference type="EMBL" id="SDK04916.1"/>
    </source>
</evidence>
<gene>
    <name evidence="11" type="ORF">SAMN05216555_1284</name>
</gene>
<dbReference type="Pfam" id="PF00324">
    <property type="entry name" value="AA_permease"/>
    <property type="match status" value="1"/>
</dbReference>
<dbReference type="Proteomes" id="UP000182130">
    <property type="component" value="Unassembled WGS sequence"/>
</dbReference>
<evidence type="ECO:0000256" key="7">
    <source>
        <dbReference type="ARBA" id="ARBA00022970"/>
    </source>
</evidence>
<evidence type="ECO:0000256" key="2">
    <source>
        <dbReference type="ARBA" id="ARBA00008583"/>
    </source>
</evidence>
<dbReference type="EMBL" id="FNEI01000028">
    <property type="protein sequence ID" value="SDK04916.1"/>
    <property type="molecule type" value="Genomic_DNA"/>
</dbReference>
<dbReference type="AlphaFoldDB" id="A0A1G8YQ90"/>
<dbReference type="GO" id="GO:0005886">
    <property type="term" value="C:plasma membrane"/>
    <property type="evidence" value="ECO:0007669"/>
    <property type="project" value="UniProtKB-SubCell"/>
</dbReference>
<evidence type="ECO:0000256" key="8">
    <source>
        <dbReference type="ARBA" id="ARBA00022989"/>
    </source>
</evidence>
<evidence type="ECO:0000256" key="9">
    <source>
        <dbReference type="ARBA" id="ARBA00023136"/>
    </source>
</evidence>
<accession>A0A1G8YQ90</accession>
<evidence type="ECO:0000256" key="4">
    <source>
        <dbReference type="ARBA" id="ARBA00022475"/>
    </source>
</evidence>
<dbReference type="GO" id="GO:0006865">
    <property type="term" value="P:amino acid transport"/>
    <property type="evidence" value="ECO:0007669"/>
    <property type="project" value="UniProtKB-KW"/>
</dbReference>
<evidence type="ECO:0000256" key="5">
    <source>
        <dbReference type="ARBA" id="ARBA00022519"/>
    </source>
</evidence>
<dbReference type="PROSITE" id="PS00218">
    <property type="entry name" value="AMINO_ACID_PERMEASE_1"/>
    <property type="match status" value="1"/>
</dbReference>
<dbReference type="OrthoDB" id="5297508at2"/>
<keyword evidence="5" id="KW-0997">Cell inner membrane</keyword>
<evidence type="ECO:0000256" key="1">
    <source>
        <dbReference type="ARBA" id="ARBA00004429"/>
    </source>
</evidence>
<evidence type="ECO:0000259" key="10">
    <source>
        <dbReference type="Pfam" id="PF00324"/>
    </source>
</evidence>
<keyword evidence="12" id="KW-1185">Reference proteome</keyword>
<keyword evidence="3" id="KW-0813">Transport</keyword>
<dbReference type="GO" id="GO:0055085">
    <property type="term" value="P:transmembrane transport"/>
    <property type="evidence" value="ECO:0007669"/>
    <property type="project" value="InterPro"/>
</dbReference>
<evidence type="ECO:0000256" key="3">
    <source>
        <dbReference type="ARBA" id="ARBA00022448"/>
    </source>
</evidence>
<sequence length="499" mass="52370">MQQAPSAAPAATTGAAAGPVATALNRGLNVRHIRFMALGSAIGTGLFYGSAAAIQKAGPAVLFAYMIGGAAVFMVMRALGEMAVRHPVSGSFGQYASRYLGPLAGFVTGWTYVFEMAIVAIADVTAFSIYMGFWFPQVDRWIWVLAIILFLGAMNLLSVKVFGELEFWFSLIKVSAIIAMIAGGAAIIVFGFQTGGSGVAPGLGNLVEHGGMFPNGFGGVLAAFAVVMFAFGGIETIGITAGEAANPKKVIPQAVNTVPVRVLLFYVLTLGVLMSLFPWNEIGSNGSPFVQIFDGLGIPAAPHILNAVVITAALSAINSDIFGAGRILYGLSQQGHAPASFGKISRHGVPWMTVVLMGGILLVGVVLNAVIPEDVFVIIASIATFATVWVWVMILASHVAMKREIARNGLPASEFPSPLWPAASVLTIAFMVLVIVILGVFEDTRVALYVGAAWLGLLVVAYRLWVRGGGRRRAELVDETAAIPVVKESAAVKESSVRS</sequence>
<keyword evidence="4" id="KW-1003">Cell membrane</keyword>
<protein>
    <submittedName>
        <fullName evidence="11">Histidine:proton symporter, AAT family</fullName>
    </submittedName>
</protein>
<comment type="similarity">
    <text evidence="2">Belongs to the amino acid-polyamine-organocation (APC) superfamily. Amino acid transporter (AAT) (TC 2.A.3.1) family.</text>
</comment>
<feature type="domain" description="Amino acid permease/ SLC12A" evidence="10">
    <location>
        <begin position="32"/>
        <end position="467"/>
    </location>
</feature>
<dbReference type="PANTHER" id="PTHR43495:SF4">
    <property type="entry name" value="AROMATIC AMINO ACID TRANSPORT PROTEIN AROP"/>
    <property type="match status" value="1"/>
</dbReference>